<dbReference type="InterPro" id="IPR000627">
    <property type="entry name" value="Intradiol_dOase_C"/>
</dbReference>
<dbReference type="PANTHER" id="PTHR33711">
    <property type="entry name" value="DIOXYGENASE, PUTATIVE (AFU_ORTHOLOGUE AFUA_2G02910)-RELATED"/>
    <property type="match status" value="1"/>
</dbReference>
<evidence type="ECO:0000313" key="5">
    <source>
        <dbReference type="EMBL" id="MTH77145.1"/>
    </source>
</evidence>
<dbReference type="OrthoDB" id="9805815at2"/>
<dbReference type="Gene3D" id="2.60.130.10">
    <property type="entry name" value="Aromatic compound dioxygenase"/>
    <property type="match status" value="1"/>
</dbReference>
<evidence type="ECO:0000256" key="3">
    <source>
        <dbReference type="ARBA" id="ARBA00023002"/>
    </source>
</evidence>
<dbReference type="SUPFAM" id="SSF49482">
    <property type="entry name" value="Aromatic compound dioxygenase"/>
    <property type="match status" value="1"/>
</dbReference>
<accession>A0A6L6J7H7</accession>
<dbReference type="RefSeq" id="WP_155094451.1">
    <property type="nucleotide sequence ID" value="NZ_WMIE01000001.1"/>
</dbReference>
<dbReference type="InterPro" id="IPR050770">
    <property type="entry name" value="Intradiol_RC_Dioxygenase"/>
</dbReference>
<reference evidence="5 6" key="1">
    <citation type="submission" date="2019-11" db="EMBL/GenBank/DDBJ databases">
        <authorList>
            <person name="Dong K."/>
        </authorList>
    </citation>
    <scope>NUCLEOTIDE SEQUENCE [LARGE SCALE GENOMIC DNA]</scope>
    <source>
        <strain evidence="5 6">NBRC 111993</strain>
    </source>
</reference>
<evidence type="ECO:0000259" key="4">
    <source>
        <dbReference type="Pfam" id="PF00775"/>
    </source>
</evidence>
<dbReference type="CDD" id="cd03463">
    <property type="entry name" value="3_4-PCD_alpha"/>
    <property type="match status" value="1"/>
</dbReference>
<keyword evidence="6" id="KW-1185">Reference proteome</keyword>
<name>A0A6L6J7H7_9RHOB</name>
<feature type="domain" description="Intradiol ring-cleavage dioxygenases" evidence="4">
    <location>
        <begin position="47"/>
        <end position="192"/>
    </location>
</feature>
<dbReference type="GO" id="GO:0008199">
    <property type="term" value="F:ferric iron binding"/>
    <property type="evidence" value="ECO:0007669"/>
    <property type="project" value="InterPro"/>
</dbReference>
<dbReference type="AlphaFoldDB" id="A0A6L6J7H7"/>
<gene>
    <name evidence="5" type="primary">pcaG</name>
    <name evidence="5" type="ORF">GL286_05345</name>
</gene>
<proteinExistence type="inferred from homology"/>
<dbReference type="EMBL" id="WMIE01000001">
    <property type="protein sequence ID" value="MTH77145.1"/>
    <property type="molecule type" value="Genomic_DNA"/>
</dbReference>
<comment type="caution">
    <text evidence="5">The sequence shown here is derived from an EMBL/GenBank/DDBJ whole genome shotgun (WGS) entry which is preliminary data.</text>
</comment>
<keyword evidence="2 5" id="KW-0223">Dioxygenase</keyword>
<protein>
    <submittedName>
        <fullName evidence="5">Protocatechuate 3,4-dioxygenase subunit alpha</fullName>
        <ecNumber evidence="5">1.13.11.3</ecNumber>
    </submittedName>
</protein>
<dbReference type="EC" id="1.13.11.3" evidence="5"/>
<keyword evidence="3 5" id="KW-0560">Oxidoreductase</keyword>
<dbReference type="NCBIfam" id="TIGR02423">
    <property type="entry name" value="protocat_alph"/>
    <property type="match status" value="1"/>
</dbReference>
<dbReference type="InterPro" id="IPR015889">
    <property type="entry name" value="Intradiol_dOase_core"/>
</dbReference>
<dbReference type="PANTHER" id="PTHR33711:SF9">
    <property type="entry name" value="PROTOCATECHUATE 3,4-DIOXYGENASE ALPHA CHAIN"/>
    <property type="match status" value="1"/>
</dbReference>
<organism evidence="5 6">
    <name type="scientific">Paracoccus aestuariivivens</name>
    <dbReference type="NCBI Taxonomy" id="1820333"/>
    <lineage>
        <taxon>Bacteria</taxon>
        <taxon>Pseudomonadati</taxon>
        <taxon>Pseudomonadota</taxon>
        <taxon>Alphaproteobacteria</taxon>
        <taxon>Rhodobacterales</taxon>
        <taxon>Paracoccaceae</taxon>
        <taxon>Paracoccus</taxon>
    </lineage>
</organism>
<dbReference type="InterPro" id="IPR012786">
    <property type="entry name" value="Protocat_dOase_a"/>
</dbReference>
<dbReference type="Pfam" id="PF00775">
    <property type="entry name" value="Dioxygenase_C"/>
    <property type="match status" value="1"/>
</dbReference>
<evidence type="ECO:0000313" key="6">
    <source>
        <dbReference type="Proteomes" id="UP000478183"/>
    </source>
</evidence>
<dbReference type="GO" id="GO:0018578">
    <property type="term" value="F:protocatechuate 3,4-dioxygenase activity"/>
    <property type="evidence" value="ECO:0007669"/>
    <property type="project" value="UniProtKB-EC"/>
</dbReference>
<evidence type="ECO:0000256" key="1">
    <source>
        <dbReference type="ARBA" id="ARBA00007825"/>
    </source>
</evidence>
<comment type="similarity">
    <text evidence="1">Belongs to the intradiol ring-cleavage dioxygenase family.</text>
</comment>
<dbReference type="Proteomes" id="UP000478183">
    <property type="component" value="Unassembled WGS sequence"/>
</dbReference>
<evidence type="ECO:0000256" key="2">
    <source>
        <dbReference type="ARBA" id="ARBA00022964"/>
    </source>
</evidence>
<sequence>MQELDYLKESPSQTAGPYVHIGLTPNKLGIEGIYPFDLGESPIKEGAQGEAITIIGTVQDGAGMVMRDALIESWQADAQGIYPGNDPRGAADPNVTGWARIIADFDSGEWTLKTIKPGRVPFPDGRLMAPHIALWVVARGINLGLQTRIYFQDEDNESCPVLQRIEHRPRVNTLIAKKTAANTYRFDIVLQGENETVFFDM</sequence>